<evidence type="ECO:0000256" key="1">
    <source>
        <dbReference type="SAM" id="SignalP"/>
    </source>
</evidence>
<dbReference type="Gene3D" id="2.60.120.260">
    <property type="entry name" value="Galactose-binding domain-like"/>
    <property type="match status" value="2"/>
</dbReference>
<feature type="signal peptide" evidence="1">
    <location>
        <begin position="1"/>
        <end position="16"/>
    </location>
</feature>
<evidence type="ECO:0000313" key="2">
    <source>
        <dbReference type="EMBL" id="MBP2114934.1"/>
    </source>
</evidence>
<gene>
    <name evidence="2" type="ORF">J2Z70_005118</name>
</gene>
<dbReference type="Proteomes" id="UP000773462">
    <property type="component" value="Unassembled WGS sequence"/>
</dbReference>
<keyword evidence="3" id="KW-1185">Reference proteome</keyword>
<dbReference type="SUPFAM" id="SSF49785">
    <property type="entry name" value="Galactose-binding domain-like"/>
    <property type="match status" value="1"/>
</dbReference>
<organism evidence="2 3">
    <name type="scientific">Paenibacillus silagei</name>
    <dbReference type="NCBI Taxonomy" id="1670801"/>
    <lineage>
        <taxon>Bacteria</taxon>
        <taxon>Bacillati</taxon>
        <taxon>Bacillota</taxon>
        <taxon>Bacilli</taxon>
        <taxon>Bacillales</taxon>
        <taxon>Paenibacillaceae</taxon>
        <taxon>Paenibacillus</taxon>
    </lineage>
</organism>
<sequence>MIFLFLLTLGACHAYAYPINENINGGFEQDQNNNNLPDFWETVWRNGTSVGSSASKESFEPIEGKYHFRLYNGSGDKKSYMYALSNPVTIEKDHLYKINAFMRYTLPVGRASITIIETDRYKNIVYESNRSFSNGGWQWHDNTIYLAPKDNTEYIQIRFEVGGEEKAYLDIDKVNIHSIEINESFEDDLNNNNLPDFWETVWRNGTSSQSSVSKPGYEPIEGTSHLRMYSGTGDPQSFVYSLSDPIPVSAGSSYDMNAFMRYTLPEGWAEITIIEVDSNDRVVNEYGRSMNNGGWKWHYHSVLITPNYQTSYIRIRFAVGGEEKAYLDVDQVSLKRVANPAAWKIDIPNQNQIRYFYDANGRLQYVLLTNGKIVALKYDKNGSLIKKEAL</sequence>
<proteinExistence type="predicted"/>
<dbReference type="RefSeq" id="WP_209877743.1">
    <property type="nucleotide sequence ID" value="NZ_JAGGLV010000021.1"/>
</dbReference>
<evidence type="ECO:0000313" key="3">
    <source>
        <dbReference type="Proteomes" id="UP000773462"/>
    </source>
</evidence>
<accession>A0ABS4NXZ9</accession>
<feature type="chain" id="PRO_5045051494" evidence="1">
    <location>
        <begin position="17"/>
        <end position="390"/>
    </location>
</feature>
<dbReference type="EMBL" id="JAGGLV010000021">
    <property type="protein sequence ID" value="MBP2114934.1"/>
    <property type="molecule type" value="Genomic_DNA"/>
</dbReference>
<name>A0ABS4NXZ9_9BACL</name>
<dbReference type="InterPro" id="IPR008979">
    <property type="entry name" value="Galactose-bd-like_sf"/>
</dbReference>
<comment type="caution">
    <text evidence="2">The sequence shown here is derived from an EMBL/GenBank/DDBJ whole genome shotgun (WGS) entry which is preliminary data.</text>
</comment>
<protein>
    <submittedName>
        <fullName evidence="2">YD repeat-containing protein</fullName>
    </submittedName>
</protein>
<reference evidence="2 3" key="1">
    <citation type="submission" date="2021-03" db="EMBL/GenBank/DDBJ databases">
        <title>Genomic Encyclopedia of Type Strains, Phase IV (KMG-IV): sequencing the most valuable type-strain genomes for metagenomic binning, comparative biology and taxonomic classification.</title>
        <authorList>
            <person name="Goeker M."/>
        </authorList>
    </citation>
    <scope>NUCLEOTIDE SEQUENCE [LARGE SCALE GENOMIC DNA]</scope>
    <source>
        <strain evidence="2 3">DSM 101953</strain>
    </source>
</reference>
<keyword evidence="1" id="KW-0732">Signal</keyword>